<dbReference type="Proteomes" id="UP000025227">
    <property type="component" value="Unplaced"/>
</dbReference>
<sequence length="70" mass="8123">MHASSDRGPPPCISVRIHRILFHGCCCNHRCEIVTMDIGWTLPCECQPKPKRRLSSFVFYHLMLFVCSFL</sequence>
<reference evidence="2" key="1">
    <citation type="submission" date="2020-12" db="UniProtKB">
        <authorList>
            <consortium name="WormBaseParasite"/>
        </authorList>
    </citation>
    <scope>IDENTIFICATION</scope>
    <source>
        <strain evidence="2">MHco3</strain>
    </source>
</reference>
<organism evidence="1 2">
    <name type="scientific">Haemonchus contortus</name>
    <name type="common">Barber pole worm</name>
    <dbReference type="NCBI Taxonomy" id="6289"/>
    <lineage>
        <taxon>Eukaryota</taxon>
        <taxon>Metazoa</taxon>
        <taxon>Ecdysozoa</taxon>
        <taxon>Nematoda</taxon>
        <taxon>Chromadorea</taxon>
        <taxon>Rhabditida</taxon>
        <taxon>Rhabditina</taxon>
        <taxon>Rhabditomorpha</taxon>
        <taxon>Strongyloidea</taxon>
        <taxon>Trichostrongylidae</taxon>
        <taxon>Haemonchus</taxon>
    </lineage>
</organism>
<name>A0A7I4Z5P6_HAECO</name>
<evidence type="ECO:0000313" key="2">
    <source>
        <dbReference type="WBParaSite" id="HCON_00177290-00001"/>
    </source>
</evidence>
<dbReference type="AlphaFoldDB" id="A0A7I4Z5P6"/>
<keyword evidence="1" id="KW-1185">Reference proteome</keyword>
<protein>
    <submittedName>
        <fullName evidence="2">Uncharacterized protein</fullName>
    </submittedName>
</protein>
<evidence type="ECO:0000313" key="1">
    <source>
        <dbReference type="Proteomes" id="UP000025227"/>
    </source>
</evidence>
<proteinExistence type="predicted"/>
<accession>A0A7I4Z5P6</accession>
<dbReference type="WBParaSite" id="HCON_00177290-00001">
    <property type="protein sequence ID" value="HCON_00177290-00001"/>
    <property type="gene ID" value="HCON_00177290"/>
</dbReference>